<proteinExistence type="predicted"/>
<accession>A0A285IFU4</accession>
<dbReference type="EMBL" id="OBDY01000008">
    <property type="protein sequence ID" value="SNY46838.1"/>
    <property type="molecule type" value="Genomic_DNA"/>
</dbReference>
<sequence length="233" mass="23515">MRSRRSSGGAAQVGLPAPADAAGQRALGERAPDQGAQAVTLGGGQDLGLDATIEQGIRRLLGVQALEAAALGQPLRLDDRGRRRVGGADRTDLAAAYEIGQGRQGLLQVGARIEAVDLVEVDVVGAQAAQGVLDRRHDPAAGGALPVRVVAHRPAELGGDHDAVAAALQGLADDLLGFAVRVDVRRVDEVDAGVQGLVHDADGLVVVGIADAGGLAEHHGAERVGADLDAGPA</sequence>
<evidence type="ECO:0000313" key="2">
    <source>
        <dbReference type="EMBL" id="SNY46838.1"/>
    </source>
</evidence>
<feature type="region of interest" description="Disordered" evidence="1">
    <location>
        <begin position="1"/>
        <end position="34"/>
    </location>
</feature>
<name>A0A285IFU4_9ACTN</name>
<protein>
    <submittedName>
        <fullName evidence="2">Uncharacterized protein</fullName>
    </submittedName>
</protein>
<evidence type="ECO:0000256" key="1">
    <source>
        <dbReference type="SAM" id="MobiDB-lite"/>
    </source>
</evidence>
<dbReference type="AlphaFoldDB" id="A0A285IFU4"/>
<keyword evidence="3" id="KW-1185">Reference proteome</keyword>
<reference evidence="2 3" key="1">
    <citation type="submission" date="2017-09" db="EMBL/GenBank/DDBJ databases">
        <authorList>
            <person name="Ehlers B."/>
            <person name="Leendertz F.H."/>
        </authorList>
    </citation>
    <scope>NUCLEOTIDE SEQUENCE [LARGE SCALE GENOMIC DNA]</scope>
    <source>
        <strain evidence="2 3">CGMCC 4.6857</strain>
    </source>
</reference>
<dbReference type="Proteomes" id="UP000219612">
    <property type="component" value="Unassembled WGS sequence"/>
</dbReference>
<evidence type="ECO:0000313" key="3">
    <source>
        <dbReference type="Proteomes" id="UP000219612"/>
    </source>
</evidence>
<gene>
    <name evidence="2" type="ORF">SAMN05421748_10815</name>
</gene>
<organism evidence="2 3">
    <name type="scientific">Paractinoplanes atraurantiacus</name>
    <dbReference type="NCBI Taxonomy" id="1036182"/>
    <lineage>
        <taxon>Bacteria</taxon>
        <taxon>Bacillati</taxon>
        <taxon>Actinomycetota</taxon>
        <taxon>Actinomycetes</taxon>
        <taxon>Micromonosporales</taxon>
        <taxon>Micromonosporaceae</taxon>
        <taxon>Paractinoplanes</taxon>
    </lineage>
</organism>